<feature type="binding site" evidence="10">
    <location>
        <position position="229"/>
    </location>
    <ligand>
        <name>Mn(2+)</name>
        <dbReference type="ChEBI" id="CHEBI:29035"/>
    </ligand>
</feature>
<accession>A0A1H7BZZ5</accession>
<dbReference type="InterPro" id="IPR050646">
    <property type="entry name" value="Cas1"/>
</dbReference>
<keyword evidence="7 10" id="KW-0238">DNA-binding</keyword>
<keyword evidence="6 10" id="KW-0051">Antiviral defense</keyword>
<keyword evidence="2 10" id="KW-0479">Metal-binding</keyword>
<dbReference type="GO" id="GO:0046872">
    <property type="term" value="F:metal ion binding"/>
    <property type="evidence" value="ECO:0007669"/>
    <property type="project" value="UniProtKB-UniRule"/>
</dbReference>
<keyword evidence="8 10" id="KW-0464">Manganese</keyword>
<evidence type="ECO:0000256" key="5">
    <source>
        <dbReference type="ARBA" id="ARBA00022842"/>
    </source>
</evidence>
<comment type="similarity">
    <text evidence="10">Belongs to the CRISPR-associated endonuclease Cas1 family.</text>
</comment>
<dbReference type="InterPro" id="IPR042206">
    <property type="entry name" value="CRISPR-assoc_Cas1_C"/>
</dbReference>
<dbReference type="STRING" id="1416801.SAMN05192553_11812"/>
<dbReference type="AlphaFoldDB" id="A0A1H7BZZ5"/>
<keyword evidence="3 10" id="KW-0255">Endonuclease</keyword>
<evidence type="ECO:0000313" key="11">
    <source>
        <dbReference type="EMBL" id="SEJ81917.1"/>
    </source>
</evidence>
<name>A0A1H7BZZ5_9BACT</name>
<dbReference type="Gene3D" id="1.20.120.920">
    <property type="entry name" value="CRISPR-associated endonuclease Cas1, C-terminal domain"/>
    <property type="match status" value="1"/>
</dbReference>
<feature type="binding site" evidence="10">
    <location>
        <position position="164"/>
    </location>
    <ligand>
        <name>Mn(2+)</name>
        <dbReference type="ChEBI" id="CHEBI:29035"/>
    </ligand>
</feature>
<dbReference type="InterPro" id="IPR002729">
    <property type="entry name" value="CRISPR-assoc_Cas1"/>
</dbReference>
<keyword evidence="5 10" id="KW-0460">Magnesium</keyword>
<dbReference type="EMBL" id="FNZH01000018">
    <property type="protein sequence ID" value="SEJ81917.1"/>
    <property type="molecule type" value="Genomic_DNA"/>
</dbReference>
<dbReference type="PANTHER" id="PTHR34353:SF2">
    <property type="entry name" value="CRISPR-ASSOCIATED ENDONUCLEASE CAS1 1"/>
    <property type="match status" value="1"/>
</dbReference>
<dbReference type="Pfam" id="PF01867">
    <property type="entry name" value="Cas_Cas1"/>
    <property type="match status" value="1"/>
</dbReference>
<protein>
    <recommendedName>
        <fullName evidence="10">CRISPR-associated endonuclease Cas1</fullName>
        <ecNumber evidence="10">3.1.-.-</ecNumber>
    </recommendedName>
</protein>
<evidence type="ECO:0000256" key="9">
    <source>
        <dbReference type="ARBA" id="ARBA00038592"/>
    </source>
</evidence>
<dbReference type="Proteomes" id="UP000199403">
    <property type="component" value="Unassembled WGS sequence"/>
</dbReference>
<dbReference type="GO" id="GO:0016787">
    <property type="term" value="F:hydrolase activity"/>
    <property type="evidence" value="ECO:0007669"/>
    <property type="project" value="UniProtKB-KW"/>
</dbReference>
<comment type="subunit">
    <text evidence="9 10">Homodimer, forms a heterotetramer with a Cas2 homodimer.</text>
</comment>
<dbReference type="GO" id="GO:0004519">
    <property type="term" value="F:endonuclease activity"/>
    <property type="evidence" value="ECO:0007669"/>
    <property type="project" value="UniProtKB-UniRule"/>
</dbReference>
<evidence type="ECO:0000256" key="10">
    <source>
        <dbReference type="HAMAP-Rule" id="MF_01470"/>
    </source>
</evidence>
<sequence>MQVVIDTAQTRITVKDGCFYIVSPHHKRRIHPRRLSSIAVYANTLINSSAMMLAVDYQIPIFYFDRIGRIRARIMSPYFVSLASLRRKQLLVWGTPLATELAARQLLRKLAGQEILLNRLKYQRTNCREKLVTILGQVAVTRKKLEQVSYRPLEQARNSLMGIEGRFARMYWSGLSGCLDEPYRFGKRSRRPARDLFNAALNYLYGMTYTEVESAVFAAGLDPFIGYLHAENYRKPSLVFDLIEPFRPLVDGLLVQLFTDKAMLPEQVDARDGGFTLNREGKKILIPAFNGFMETRVKFNENVRSMRDHIFQYCSQFAKTINQFNHDVPDHL</sequence>
<dbReference type="GO" id="GO:0051607">
    <property type="term" value="P:defense response to virus"/>
    <property type="evidence" value="ECO:0007669"/>
    <property type="project" value="UniProtKB-UniRule"/>
</dbReference>
<dbReference type="PANTHER" id="PTHR34353">
    <property type="entry name" value="CRISPR-ASSOCIATED ENDONUCLEASE CAS1 1"/>
    <property type="match status" value="1"/>
</dbReference>
<dbReference type="OrthoDB" id="9803119at2"/>
<evidence type="ECO:0000256" key="1">
    <source>
        <dbReference type="ARBA" id="ARBA00022722"/>
    </source>
</evidence>
<feature type="binding site" evidence="10">
    <location>
        <position position="244"/>
    </location>
    <ligand>
        <name>Mn(2+)</name>
        <dbReference type="ChEBI" id="CHEBI:29035"/>
    </ligand>
</feature>
<dbReference type="HAMAP" id="MF_01470">
    <property type="entry name" value="Cas1"/>
    <property type="match status" value="1"/>
</dbReference>
<dbReference type="GO" id="GO:0003677">
    <property type="term" value="F:DNA binding"/>
    <property type="evidence" value="ECO:0007669"/>
    <property type="project" value="UniProtKB-KW"/>
</dbReference>
<evidence type="ECO:0000256" key="6">
    <source>
        <dbReference type="ARBA" id="ARBA00023118"/>
    </source>
</evidence>
<evidence type="ECO:0000256" key="8">
    <source>
        <dbReference type="ARBA" id="ARBA00023211"/>
    </source>
</evidence>
<comment type="cofactor">
    <cofactor evidence="10">
        <name>Mg(2+)</name>
        <dbReference type="ChEBI" id="CHEBI:18420"/>
    </cofactor>
    <cofactor evidence="10">
        <name>Mn(2+)</name>
        <dbReference type="ChEBI" id="CHEBI:29035"/>
    </cofactor>
</comment>
<evidence type="ECO:0000256" key="2">
    <source>
        <dbReference type="ARBA" id="ARBA00022723"/>
    </source>
</evidence>
<dbReference type="EC" id="3.1.-.-" evidence="10"/>
<organism evidence="11 12">
    <name type="scientific">Cyclobacterium xiamenense</name>
    <dbReference type="NCBI Taxonomy" id="1297121"/>
    <lineage>
        <taxon>Bacteria</taxon>
        <taxon>Pseudomonadati</taxon>
        <taxon>Bacteroidota</taxon>
        <taxon>Cytophagia</taxon>
        <taxon>Cytophagales</taxon>
        <taxon>Cyclobacteriaceae</taxon>
        <taxon>Cyclobacterium</taxon>
    </lineage>
</organism>
<evidence type="ECO:0000256" key="3">
    <source>
        <dbReference type="ARBA" id="ARBA00022759"/>
    </source>
</evidence>
<evidence type="ECO:0000313" key="12">
    <source>
        <dbReference type="Proteomes" id="UP000199403"/>
    </source>
</evidence>
<dbReference type="NCBIfam" id="TIGR00287">
    <property type="entry name" value="cas1"/>
    <property type="match status" value="1"/>
</dbReference>
<dbReference type="CDD" id="cd09634">
    <property type="entry name" value="Cas1_I-II-III"/>
    <property type="match status" value="1"/>
</dbReference>
<evidence type="ECO:0000256" key="4">
    <source>
        <dbReference type="ARBA" id="ARBA00022801"/>
    </source>
</evidence>
<dbReference type="InterPro" id="IPR042211">
    <property type="entry name" value="CRISPR-assoc_Cas1_N"/>
</dbReference>
<keyword evidence="1 10" id="KW-0540">Nuclease</keyword>
<comment type="function">
    <text evidence="10">CRISPR (clustered regularly interspaced short palindromic repeat), is an adaptive immune system that provides protection against mobile genetic elements (viruses, transposable elements and conjugative plasmids). CRISPR clusters contain spacers, sequences complementary to antecedent mobile elements, and target invading nucleic acids. CRISPR clusters are transcribed and processed into CRISPR RNA (crRNA). Acts as a dsDNA endonuclease. Involved in the integration of spacer DNA into the CRISPR cassette.</text>
</comment>
<dbReference type="Gene3D" id="3.100.10.20">
    <property type="entry name" value="CRISPR-associated endonuclease Cas1, N-terminal domain"/>
    <property type="match status" value="1"/>
</dbReference>
<keyword evidence="4 10" id="KW-0378">Hydrolase</keyword>
<evidence type="ECO:0000256" key="7">
    <source>
        <dbReference type="ARBA" id="ARBA00023125"/>
    </source>
</evidence>
<gene>
    <name evidence="10" type="primary">cas1</name>
    <name evidence="11" type="ORF">SAMN05192553_11812</name>
</gene>
<reference evidence="12" key="1">
    <citation type="submission" date="2016-10" db="EMBL/GenBank/DDBJ databases">
        <authorList>
            <person name="Varghese N."/>
            <person name="Submissions S."/>
        </authorList>
    </citation>
    <scope>NUCLEOTIDE SEQUENCE [LARGE SCALE GENOMIC DNA]</scope>
    <source>
        <strain evidence="12">IBRC-M 10761</strain>
    </source>
</reference>
<dbReference type="GO" id="GO:0043571">
    <property type="term" value="P:maintenance of CRISPR repeat elements"/>
    <property type="evidence" value="ECO:0007669"/>
    <property type="project" value="UniProtKB-UniRule"/>
</dbReference>
<keyword evidence="12" id="KW-1185">Reference proteome</keyword>
<dbReference type="RefSeq" id="WP_092178912.1">
    <property type="nucleotide sequence ID" value="NZ_FNZH01000018.1"/>
</dbReference>
<proteinExistence type="inferred from homology"/>